<feature type="domain" description="Ig-like" evidence="13">
    <location>
        <begin position="1256"/>
        <end position="1348"/>
    </location>
</feature>
<feature type="domain" description="Ig-like" evidence="13">
    <location>
        <begin position="384"/>
        <end position="470"/>
    </location>
</feature>
<dbReference type="Pfam" id="PF13927">
    <property type="entry name" value="Ig_3"/>
    <property type="match status" value="10"/>
</dbReference>
<evidence type="ECO:0000313" key="15">
    <source>
        <dbReference type="Proteomes" id="UP000678499"/>
    </source>
</evidence>
<dbReference type="PROSITE" id="PS50835">
    <property type="entry name" value="IG_LIKE"/>
    <property type="match status" value="16"/>
</dbReference>
<dbReference type="InterPro" id="IPR003598">
    <property type="entry name" value="Ig_sub2"/>
</dbReference>
<evidence type="ECO:0000259" key="13">
    <source>
        <dbReference type="PROSITE" id="PS50835"/>
    </source>
</evidence>
<dbReference type="PANTHER" id="PTHR45080">
    <property type="entry name" value="CONTACTIN 5"/>
    <property type="match status" value="1"/>
</dbReference>
<dbReference type="FunFam" id="2.60.40.10:FF:000324">
    <property type="entry name" value="Down syndrome cell adhesion molecule, isoform D"/>
    <property type="match status" value="1"/>
</dbReference>
<dbReference type="PANTHER" id="PTHR45080:SF8">
    <property type="entry name" value="IG-LIKE DOMAIN-CONTAINING PROTEIN"/>
    <property type="match status" value="1"/>
</dbReference>
<accession>A0A7R9G967</accession>
<evidence type="ECO:0000256" key="3">
    <source>
        <dbReference type="ARBA" id="ARBA00022475"/>
    </source>
</evidence>
<dbReference type="GO" id="GO:0043025">
    <property type="term" value="C:neuronal cell body"/>
    <property type="evidence" value="ECO:0007669"/>
    <property type="project" value="TreeGrafter"/>
</dbReference>
<keyword evidence="15" id="KW-1185">Reference proteome</keyword>
<keyword evidence="12" id="KW-0393">Immunoglobulin domain</keyword>
<organism evidence="14">
    <name type="scientific">Notodromas monacha</name>
    <dbReference type="NCBI Taxonomy" id="399045"/>
    <lineage>
        <taxon>Eukaryota</taxon>
        <taxon>Metazoa</taxon>
        <taxon>Ecdysozoa</taxon>
        <taxon>Arthropoda</taxon>
        <taxon>Crustacea</taxon>
        <taxon>Oligostraca</taxon>
        <taxon>Ostracoda</taxon>
        <taxon>Podocopa</taxon>
        <taxon>Podocopida</taxon>
        <taxon>Cypridocopina</taxon>
        <taxon>Cypridoidea</taxon>
        <taxon>Cyprididae</taxon>
        <taxon>Notodromas</taxon>
    </lineage>
</organism>
<feature type="domain" description="Ig-like" evidence="13">
    <location>
        <begin position="101"/>
        <end position="193"/>
    </location>
</feature>
<dbReference type="SMART" id="SM00408">
    <property type="entry name" value="IGc2"/>
    <property type="match status" value="16"/>
</dbReference>
<protein>
    <recommendedName>
        <fullName evidence="13">Ig-like domain-containing protein</fullName>
    </recommendedName>
</protein>
<feature type="domain" description="Ig-like" evidence="13">
    <location>
        <begin position="283"/>
        <end position="379"/>
    </location>
</feature>
<dbReference type="InterPro" id="IPR013098">
    <property type="entry name" value="Ig_I-set"/>
</dbReference>
<sequence length="1715" mass="182968">MGWPSETLLLYARSKGSLSQYSEPTTRVAPTSALSEVELSRVTGKLGIPVALKCNAGGFPVPMFRSRSLGNVWQWQRNLVHHGYVPHSGLKFVEPTGRVAPTSSLSEVKLSQVKGNSGSALALKCLAGGFPVPSFRWFHVADGGKKRPVTLNDRVIQVGGTLIIKQATVEDSGKYLCVVNNSVGGESVETVLTVTAPLTASIDPREQTVEFGRSSSMTCVTGGNPINSVTWYKDGSKLSHDGETLTISSVKKEDRGMYQCFVRNDQESAQGTGELKLGGRFDPPVLTSTFSEMTKQPGSDRDAFLKCSATGNPRPDIAWELDGKVLTNTDRRQINQQVSSFGEVVSHLNITALHAHDGGFYRCIASSKVGEVSHATKLNVFGLPFVRPMDPKKVVAGENLIVHCPVAGYPIHSITWERNGRILPINRRQKVYPNGTLIIEEVERNADQGTYHCVAKNTQGYTAKGDLQISVMVPPVIGPFEFDGPLLPGDGGQLSCYVAKGDVPLTISWNFHGKSVEKSPNISTQKVGTRTSLLTLENVHFEHSGTYTCVAKNDAGTAQHSADLTVNVPPVITPFSFGPEALFSGESSQITCFVGQGDLPLNIRWAFHGKAVSSHMGITTTRVGGRASMLVIDHVIAGHSGNYTCTAENQVGLTNFTARLVVNGNGIGIPDRSVSSALLPPIIEPFSFGSGPMNSGKTASVQCLVSEGDLPLKITWAFHGREMSSQMGITTMMVGPSMSLLMIQHVIAGHSGNYTCTARNLAGIANYTAGLLVNVPPVIEPFDFGAGPLNSGRTASVHCLVSDGDLPLSITWAFHGRNVSSQMGITTSKLGSRMSVLMIEHIVAGHSGRYTCTARNSAGVADRSAELVVNVPPLIKPFEFGPGPLNAGETASVQCLVEGDLPLVITWAFHGRNVSTQLGITTSKIGARMSVLMIDHIIAGHSGRYTCTARNPAGTADVSADLLVNVPPIIKDFEFGPGPLNAGETTSVQCLVSEGDLPLTITWAFHGRNVSSQMGISTSKFGSRMSVLMIEHIVAGHSGKYTCTARNSVGTADYSAHLLVNVPPTIAPFSFGDAPLSAGAFVTLQCTVTYGDEPLSISWTFHGHNLSSQMGVATTKIGNKVSLLTIDHIIAGHSGNYTCTARNSAGSDNRTALLLINVPPEIVPFEIGEEAREEGGVAQVTCVVRRGDEPLTITWSFHGRNIASNMGISTMKVGSRTSLLSIDKITAAHSGVYTCTARNEVGEHKFSAQLQVQVPPKVAGFGFGEAARREGGVAQVSCLVEEGDAPLTILWTFHGQRINGSAAGVSTHKIGEKTSILTIEKVFASHSGTYTCSARNSAGENSQSADLVVNVPPRIVDFLFGDEAKEEGGVAQVSCIVRDGDAPLTISWSFHGQNIESTNTGISTLKVGARTSILSIERVSAAHSGVYTCTARNAAGKDKFSAVLEVSGLSDKFPTILVPPKDCLMYHQQWHPYHRLKTAVPPKIDIGLDSLDFTPLKCFVPPKIVEFVFGEEARKEGAVAQVNCIVNDGDLPLTISWSFHGQNIESTHMGISTLKIGARTSILSIERVTAAHSGVYTCSARNSAGEQKFSAELQVSVPPQIVDFVFGDEAKREGGVAQVNCIVKEGDLPLTIAWSFHGQNIESTHMGINTVKVGVRTSILSIDKVAAAHSGVYTCVARNAAGEDKFSAILEVSGYWPISEIFSESIFPLDCFLVP</sequence>
<evidence type="ECO:0000256" key="7">
    <source>
        <dbReference type="ARBA" id="ARBA00022889"/>
    </source>
</evidence>
<dbReference type="InterPro" id="IPR050958">
    <property type="entry name" value="Cell_Adh-Cytoskel_Orgn"/>
</dbReference>
<dbReference type="SMART" id="SM00409">
    <property type="entry name" value="IG"/>
    <property type="match status" value="16"/>
</dbReference>
<reference evidence="14" key="1">
    <citation type="submission" date="2020-11" db="EMBL/GenBank/DDBJ databases">
        <authorList>
            <person name="Tran Van P."/>
        </authorList>
    </citation>
    <scope>NUCLEOTIDE SEQUENCE</scope>
</reference>
<dbReference type="InterPro" id="IPR036179">
    <property type="entry name" value="Ig-like_dom_sf"/>
</dbReference>
<evidence type="ECO:0000256" key="4">
    <source>
        <dbReference type="ARBA" id="ARBA00022692"/>
    </source>
</evidence>
<dbReference type="FunFam" id="2.60.40.10:FF:000005">
    <property type="entry name" value="Neuronal cell adhesion molecule"/>
    <property type="match status" value="1"/>
</dbReference>
<dbReference type="FunFam" id="2.60.40.10:FF:000333">
    <property type="entry name" value="Down syndrome cell adhesion molecule"/>
    <property type="match status" value="5"/>
</dbReference>
<keyword evidence="7" id="KW-0130">Cell adhesion</keyword>
<name>A0A7R9G967_9CRUS</name>
<dbReference type="GO" id="GO:0030424">
    <property type="term" value="C:axon"/>
    <property type="evidence" value="ECO:0007669"/>
    <property type="project" value="TreeGrafter"/>
</dbReference>
<dbReference type="GO" id="GO:0007156">
    <property type="term" value="P:homophilic cell adhesion via plasma membrane adhesion molecules"/>
    <property type="evidence" value="ECO:0007669"/>
    <property type="project" value="TreeGrafter"/>
</dbReference>
<keyword evidence="9" id="KW-0472">Membrane</keyword>
<evidence type="ECO:0000256" key="2">
    <source>
        <dbReference type="ARBA" id="ARBA00004236"/>
    </source>
</evidence>
<feature type="domain" description="Ig-like" evidence="13">
    <location>
        <begin position="967"/>
        <end position="1061"/>
    </location>
</feature>
<dbReference type="CDD" id="cd20958">
    <property type="entry name" value="IgI_5_Dscam"/>
    <property type="match status" value="1"/>
</dbReference>
<dbReference type="EMBL" id="CAJPEX010000006">
    <property type="protein sequence ID" value="CAG0912292.1"/>
    <property type="molecule type" value="Genomic_DNA"/>
</dbReference>
<dbReference type="OrthoDB" id="5969272at2759"/>
<dbReference type="EMBL" id="OA882043">
    <property type="protein sequence ID" value="CAD7272140.1"/>
    <property type="molecule type" value="Genomic_DNA"/>
</dbReference>
<dbReference type="InterPro" id="IPR003599">
    <property type="entry name" value="Ig_sub"/>
</dbReference>
<feature type="domain" description="Ig-like" evidence="13">
    <location>
        <begin position="681"/>
        <end position="774"/>
    </location>
</feature>
<feature type="domain" description="Ig-like" evidence="13">
    <location>
        <begin position="1599"/>
        <end position="1693"/>
    </location>
</feature>
<dbReference type="InterPro" id="IPR007110">
    <property type="entry name" value="Ig-like_dom"/>
</dbReference>
<comment type="subcellular location">
    <subcellularLocation>
        <location evidence="2">Cell membrane</location>
    </subcellularLocation>
    <subcellularLocation>
        <location evidence="1">Membrane</location>
        <topology evidence="1">Single-pass membrane protein</topology>
    </subcellularLocation>
</comment>
<keyword evidence="10" id="KW-1015">Disulfide bond</keyword>
<proteinExistence type="predicted"/>
<feature type="domain" description="Ig-like" evidence="13">
    <location>
        <begin position="776"/>
        <end position="868"/>
    </location>
</feature>
<evidence type="ECO:0000256" key="6">
    <source>
        <dbReference type="ARBA" id="ARBA00022737"/>
    </source>
</evidence>
<feature type="domain" description="Ig-like" evidence="13">
    <location>
        <begin position="475"/>
        <end position="565"/>
    </location>
</feature>
<keyword evidence="11" id="KW-0325">Glycoprotein</keyword>
<keyword evidence="6" id="KW-0677">Repeat</keyword>
<feature type="domain" description="Ig-like" evidence="13">
    <location>
        <begin position="1502"/>
        <end position="1596"/>
    </location>
</feature>
<evidence type="ECO:0000313" key="14">
    <source>
        <dbReference type="EMBL" id="CAD7272140.1"/>
    </source>
</evidence>
<dbReference type="GO" id="GO:0008046">
    <property type="term" value="F:axon guidance receptor activity"/>
    <property type="evidence" value="ECO:0007669"/>
    <property type="project" value="TreeGrafter"/>
</dbReference>
<dbReference type="Proteomes" id="UP000678499">
    <property type="component" value="Unassembled WGS sequence"/>
</dbReference>
<keyword evidence="3" id="KW-1003">Cell membrane</keyword>
<feature type="domain" description="Ig-like" evidence="13">
    <location>
        <begin position="1353"/>
        <end position="1447"/>
    </location>
</feature>
<feature type="domain" description="Ig-like" evidence="13">
    <location>
        <begin position="570"/>
        <end position="663"/>
    </location>
</feature>
<keyword evidence="4" id="KW-0812">Transmembrane</keyword>
<evidence type="ECO:0000256" key="1">
    <source>
        <dbReference type="ARBA" id="ARBA00004167"/>
    </source>
</evidence>
<gene>
    <name evidence="14" type="ORF">NMOB1V02_LOCUS88</name>
</gene>
<feature type="domain" description="Ig-like" evidence="13">
    <location>
        <begin position="1064"/>
        <end position="1155"/>
    </location>
</feature>
<dbReference type="GO" id="GO:0005886">
    <property type="term" value="C:plasma membrane"/>
    <property type="evidence" value="ECO:0007669"/>
    <property type="project" value="UniProtKB-SubCell"/>
</dbReference>
<dbReference type="GO" id="GO:0050808">
    <property type="term" value="P:synapse organization"/>
    <property type="evidence" value="ECO:0007669"/>
    <property type="project" value="TreeGrafter"/>
</dbReference>
<dbReference type="SUPFAM" id="SSF48726">
    <property type="entry name" value="Immunoglobulin"/>
    <property type="match status" value="16"/>
</dbReference>
<evidence type="ECO:0000256" key="11">
    <source>
        <dbReference type="ARBA" id="ARBA00023180"/>
    </source>
</evidence>
<evidence type="ECO:0000256" key="12">
    <source>
        <dbReference type="ARBA" id="ARBA00023319"/>
    </source>
</evidence>
<evidence type="ECO:0000256" key="8">
    <source>
        <dbReference type="ARBA" id="ARBA00022989"/>
    </source>
</evidence>
<dbReference type="InterPro" id="IPR013783">
    <property type="entry name" value="Ig-like_fold"/>
</dbReference>
<evidence type="ECO:0000256" key="5">
    <source>
        <dbReference type="ARBA" id="ARBA00022729"/>
    </source>
</evidence>
<evidence type="ECO:0000256" key="9">
    <source>
        <dbReference type="ARBA" id="ARBA00023136"/>
    </source>
</evidence>
<dbReference type="Pfam" id="PF07679">
    <property type="entry name" value="I-set"/>
    <property type="match status" value="6"/>
</dbReference>
<dbReference type="Gene3D" id="2.60.40.10">
    <property type="entry name" value="Immunoglobulins"/>
    <property type="match status" value="16"/>
</dbReference>
<keyword evidence="8" id="KW-1133">Transmembrane helix</keyword>
<keyword evidence="5" id="KW-0732">Signal</keyword>
<dbReference type="FunFam" id="2.60.40.10:FF:000017">
    <property type="entry name" value="Down syndrome cell adhesion molecule b"/>
    <property type="match status" value="8"/>
</dbReference>
<feature type="domain" description="Ig-like" evidence="13">
    <location>
        <begin position="197"/>
        <end position="276"/>
    </location>
</feature>
<feature type="domain" description="Ig-like" evidence="13">
    <location>
        <begin position="873"/>
        <end position="959"/>
    </location>
</feature>
<evidence type="ECO:0000256" key="10">
    <source>
        <dbReference type="ARBA" id="ARBA00023157"/>
    </source>
</evidence>
<feature type="domain" description="Ig-like" evidence="13">
    <location>
        <begin position="1160"/>
        <end position="1253"/>
    </location>
</feature>